<dbReference type="Proteomes" id="UP000321436">
    <property type="component" value="Unassembled WGS sequence"/>
</dbReference>
<feature type="domain" description="RNA polymerase sigma-70 region 2" evidence="5">
    <location>
        <begin position="16"/>
        <end position="82"/>
    </location>
</feature>
<dbReference type="GO" id="GO:0006352">
    <property type="term" value="P:DNA-templated transcription initiation"/>
    <property type="evidence" value="ECO:0007669"/>
    <property type="project" value="InterPro"/>
</dbReference>
<dbReference type="Pfam" id="PF08281">
    <property type="entry name" value="Sigma70_r4_2"/>
    <property type="match status" value="1"/>
</dbReference>
<keyword evidence="3" id="KW-0731">Sigma factor</keyword>
<dbReference type="InterPro" id="IPR013325">
    <property type="entry name" value="RNA_pol_sigma_r2"/>
</dbReference>
<dbReference type="SUPFAM" id="SSF88946">
    <property type="entry name" value="Sigma2 domain of RNA polymerase sigma factors"/>
    <property type="match status" value="1"/>
</dbReference>
<evidence type="ECO:0000256" key="2">
    <source>
        <dbReference type="ARBA" id="ARBA00023015"/>
    </source>
</evidence>
<dbReference type="InterPro" id="IPR039425">
    <property type="entry name" value="RNA_pol_sigma-70-like"/>
</dbReference>
<evidence type="ECO:0000256" key="4">
    <source>
        <dbReference type="ARBA" id="ARBA00023163"/>
    </source>
</evidence>
<evidence type="ECO:0000313" key="7">
    <source>
        <dbReference type="EMBL" id="GEP93921.1"/>
    </source>
</evidence>
<dbReference type="EMBL" id="BKAU01000001">
    <property type="protein sequence ID" value="GEP93921.1"/>
    <property type="molecule type" value="Genomic_DNA"/>
</dbReference>
<organism evidence="7 8">
    <name type="scientific">Chitinophaga cymbidii</name>
    <dbReference type="NCBI Taxonomy" id="1096750"/>
    <lineage>
        <taxon>Bacteria</taxon>
        <taxon>Pseudomonadati</taxon>
        <taxon>Bacteroidota</taxon>
        <taxon>Chitinophagia</taxon>
        <taxon>Chitinophagales</taxon>
        <taxon>Chitinophagaceae</taxon>
        <taxon>Chitinophaga</taxon>
    </lineage>
</organism>
<dbReference type="PANTHER" id="PTHR43133">
    <property type="entry name" value="RNA POLYMERASE ECF-TYPE SIGMA FACTO"/>
    <property type="match status" value="1"/>
</dbReference>
<reference evidence="7 8" key="1">
    <citation type="submission" date="2019-07" db="EMBL/GenBank/DDBJ databases">
        <title>Whole genome shotgun sequence of Chitinophaga cymbidii NBRC 109752.</title>
        <authorList>
            <person name="Hosoyama A."/>
            <person name="Uohara A."/>
            <person name="Ohji S."/>
            <person name="Ichikawa N."/>
        </authorList>
    </citation>
    <scope>NUCLEOTIDE SEQUENCE [LARGE SCALE GENOMIC DNA]</scope>
    <source>
        <strain evidence="7 8">NBRC 109752</strain>
    </source>
</reference>
<sequence length="192" mass="22646">MLTLLNEDSDYAFQALFDRYRDHVYKVAMLYVKSPSLGEDIVQDVFMKVWFQRKNLRSIASFEAWLYTLTRNFSLNCLKKMAREWKARHSFGEEHPPYEDTADHKVRDVEYRELLFKAIEQLPERQQKVYSLAREKGLSYQAIAGDLSLSPLTVKTHMARALLSIRSFMRKHDKELLILFIMASSPGRENIF</sequence>
<gene>
    <name evidence="7" type="ORF">CCY01nite_01810</name>
</gene>
<evidence type="ECO:0000259" key="5">
    <source>
        <dbReference type="Pfam" id="PF04542"/>
    </source>
</evidence>
<evidence type="ECO:0000256" key="1">
    <source>
        <dbReference type="ARBA" id="ARBA00010641"/>
    </source>
</evidence>
<keyword evidence="2" id="KW-0805">Transcription regulation</keyword>
<dbReference type="SUPFAM" id="SSF88659">
    <property type="entry name" value="Sigma3 and sigma4 domains of RNA polymerase sigma factors"/>
    <property type="match status" value="1"/>
</dbReference>
<dbReference type="GO" id="GO:0000428">
    <property type="term" value="C:DNA-directed RNA polymerase complex"/>
    <property type="evidence" value="ECO:0007669"/>
    <property type="project" value="UniProtKB-KW"/>
</dbReference>
<comment type="caution">
    <text evidence="7">The sequence shown here is derived from an EMBL/GenBank/DDBJ whole genome shotgun (WGS) entry which is preliminary data.</text>
</comment>
<dbReference type="AlphaFoldDB" id="A0A512RDZ1"/>
<accession>A0A512RDZ1</accession>
<evidence type="ECO:0000256" key="3">
    <source>
        <dbReference type="ARBA" id="ARBA00023082"/>
    </source>
</evidence>
<dbReference type="InterPro" id="IPR013249">
    <property type="entry name" value="RNA_pol_sigma70_r4_t2"/>
</dbReference>
<dbReference type="NCBIfam" id="TIGR02937">
    <property type="entry name" value="sigma70-ECF"/>
    <property type="match status" value="1"/>
</dbReference>
<evidence type="ECO:0000259" key="6">
    <source>
        <dbReference type="Pfam" id="PF08281"/>
    </source>
</evidence>
<keyword evidence="7" id="KW-0240">DNA-directed RNA polymerase</keyword>
<dbReference type="GO" id="GO:0016987">
    <property type="term" value="F:sigma factor activity"/>
    <property type="evidence" value="ECO:0007669"/>
    <property type="project" value="UniProtKB-KW"/>
</dbReference>
<name>A0A512RDZ1_9BACT</name>
<protein>
    <submittedName>
        <fullName evidence="7">DNA-directed RNA polymerase sigma-70 factor</fullName>
    </submittedName>
</protein>
<proteinExistence type="inferred from homology"/>
<dbReference type="Gene3D" id="1.10.10.10">
    <property type="entry name" value="Winged helix-like DNA-binding domain superfamily/Winged helix DNA-binding domain"/>
    <property type="match status" value="1"/>
</dbReference>
<comment type="similarity">
    <text evidence="1">Belongs to the sigma-70 factor family. ECF subfamily.</text>
</comment>
<dbReference type="InterPro" id="IPR013324">
    <property type="entry name" value="RNA_pol_sigma_r3/r4-like"/>
</dbReference>
<dbReference type="PANTHER" id="PTHR43133:SF46">
    <property type="entry name" value="RNA POLYMERASE SIGMA-70 FACTOR ECF SUBFAMILY"/>
    <property type="match status" value="1"/>
</dbReference>
<dbReference type="InterPro" id="IPR014327">
    <property type="entry name" value="RNA_pol_sigma70_bacteroid"/>
</dbReference>
<dbReference type="CDD" id="cd06171">
    <property type="entry name" value="Sigma70_r4"/>
    <property type="match status" value="1"/>
</dbReference>
<dbReference type="InterPro" id="IPR036388">
    <property type="entry name" value="WH-like_DNA-bd_sf"/>
</dbReference>
<keyword evidence="4" id="KW-0804">Transcription</keyword>
<keyword evidence="8" id="KW-1185">Reference proteome</keyword>
<dbReference type="Pfam" id="PF04542">
    <property type="entry name" value="Sigma70_r2"/>
    <property type="match status" value="1"/>
</dbReference>
<dbReference type="InterPro" id="IPR014284">
    <property type="entry name" value="RNA_pol_sigma-70_dom"/>
</dbReference>
<feature type="domain" description="RNA polymerase sigma factor 70 region 4 type 2" evidence="6">
    <location>
        <begin position="113"/>
        <end position="163"/>
    </location>
</feature>
<dbReference type="Gene3D" id="1.10.1740.10">
    <property type="match status" value="1"/>
</dbReference>
<evidence type="ECO:0000313" key="8">
    <source>
        <dbReference type="Proteomes" id="UP000321436"/>
    </source>
</evidence>
<dbReference type="GO" id="GO:0003677">
    <property type="term" value="F:DNA binding"/>
    <property type="evidence" value="ECO:0007669"/>
    <property type="project" value="InterPro"/>
</dbReference>
<dbReference type="InterPro" id="IPR007627">
    <property type="entry name" value="RNA_pol_sigma70_r2"/>
</dbReference>
<dbReference type="NCBIfam" id="TIGR02985">
    <property type="entry name" value="Sig70_bacteroi1"/>
    <property type="match status" value="1"/>
</dbReference>